<dbReference type="InterPro" id="IPR000253">
    <property type="entry name" value="FHA_dom"/>
</dbReference>
<dbReference type="Proteomes" id="UP000316801">
    <property type="component" value="Unassembled WGS sequence"/>
</dbReference>
<dbReference type="EMBL" id="VJMG01000010">
    <property type="protein sequence ID" value="TRL41321.1"/>
    <property type="molecule type" value="Genomic_DNA"/>
</dbReference>
<dbReference type="SUPFAM" id="SSF49879">
    <property type="entry name" value="SMAD/FHA domain"/>
    <property type="match status" value="1"/>
</dbReference>
<dbReference type="InterPro" id="IPR008984">
    <property type="entry name" value="SMAD_FHA_dom_sf"/>
</dbReference>
<dbReference type="SMART" id="SM00240">
    <property type="entry name" value="FHA"/>
    <property type="match status" value="1"/>
</dbReference>
<dbReference type="PROSITE" id="PS50006">
    <property type="entry name" value="FHA_DOMAIN"/>
    <property type="match status" value="1"/>
</dbReference>
<gene>
    <name evidence="3" type="ORF">FNA46_05135</name>
</gene>
<dbReference type="Gene3D" id="2.60.200.20">
    <property type="match status" value="1"/>
</dbReference>
<accession>A0A549TFN0</accession>
<feature type="domain" description="FHA" evidence="2">
    <location>
        <begin position="26"/>
        <end position="76"/>
    </location>
</feature>
<evidence type="ECO:0000259" key="2">
    <source>
        <dbReference type="PROSITE" id="PS50006"/>
    </source>
</evidence>
<dbReference type="RefSeq" id="WP_142881262.1">
    <property type="nucleotide sequence ID" value="NZ_VJMG01000010.1"/>
</dbReference>
<dbReference type="AlphaFoldDB" id="A0A549TFN0"/>
<proteinExistence type="predicted"/>
<evidence type="ECO:0000256" key="1">
    <source>
        <dbReference type="SAM" id="MobiDB-lite"/>
    </source>
</evidence>
<protein>
    <submittedName>
        <fullName evidence="3">FHA domain-containing protein</fullName>
    </submittedName>
</protein>
<reference evidence="3 4" key="1">
    <citation type="submission" date="2019-07" db="EMBL/GenBank/DDBJ databases">
        <title>Ln-dependent methylotrophs.</title>
        <authorList>
            <person name="Tani A."/>
        </authorList>
    </citation>
    <scope>NUCLEOTIDE SEQUENCE [LARGE SCALE GENOMIC DNA]</scope>
    <source>
        <strain evidence="3 4">SM12</strain>
    </source>
</reference>
<keyword evidence="4" id="KW-1185">Reference proteome</keyword>
<evidence type="ECO:0000313" key="3">
    <source>
        <dbReference type="EMBL" id="TRL41321.1"/>
    </source>
</evidence>
<feature type="region of interest" description="Disordered" evidence="1">
    <location>
        <begin position="371"/>
        <end position="394"/>
    </location>
</feature>
<sequence>MRLELVLQNPTSAVPVHRWQLERGRRTVGRSPDCDWQLPDEDRCVSKVHCVIERRGDSFLLVDRSSNGSQLDGLWLQDGASAPLRDGSMLGIGNLSFRVSILGERVAPQEDPDDSLSLSPETPTISSILSDIVPAGQMASGVLVAPERDDPFAFIQSPKSAAASSRNVEIGWDGPPEPDRHAKVLPENWWEETEPDMPLGHVLEHSAATRVSIGVSRASEVGGRRDDVRIVQAMEPDFEPLPGADASRSHEVELLLKPLEQALEQTLATLQISGAVPDANAPGASPGQGRLSSRLRALLSMQLRVNEAIETMFSECGRLFDPRLIAARADAEAGRGFSWSREAIYWRFYSRQFDNAACALSAADLLRKTYSTDEPKESAGVESASREGKRPDAI</sequence>
<dbReference type="Pfam" id="PF00498">
    <property type="entry name" value="FHA"/>
    <property type="match status" value="1"/>
</dbReference>
<evidence type="ECO:0000313" key="4">
    <source>
        <dbReference type="Proteomes" id="UP000316801"/>
    </source>
</evidence>
<comment type="caution">
    <text evidence="3">The sequence shown here is derived from an EMBL/GenBank/DDBJ whole genome shotgun (WGS) entry which is preliminary data.</text>
</comment>
<dbReference type="CDD" id="cd00060">
    <property type="entry name" value="FHA"/>
    <property type="match status" value="1"/>
</dbReference>
<name>A0A549TFN0_9HYPH</name>
<organism evidence="3 4">
    <name type="scientific">Rhizobium straminoryzae</name>
    <dbReference type="NCBI Taxonomy" id="1387186"/>
    <lineage>
        <taxon>Bacteria</taxon>
        <taxon>Pseudomonadati</taxon>
        <taxon>Pseudomonadota</taxon>
        <taxon>Alphaproteobacteria</taxon>
        <taxon>Hyphomicrobiales</taxon>
        <taxon>Rhizobiaceae</taxon>
        <taxon>Rhizobium/Agrobacterium group</taxon>
        <taxon>Rhizobium</taxon>
    </lineage>
</organism>